<sequence length="428" mass="45767">MTKFKLGLAAAAAGSLLATTAMAEDLSVWMRYGENERNVLDAVIAEFTAQTGIGVDLFLANTDFETRLARAAAGGNLPDVVVNDATIVGQLLEMGILSEIDRDSFKGADAIYDVAWESTLGPDGRHYGVPISAQAFAVFVRKDWREALGYDKPETWEDLFELARAFTEDDPNGNGKADTYGYVMPVSATRGYTSWFLSDLIWQAGGAFVEESNGTFRSTLGTQEVATAIEFGRSFICAGYAQPAAITATTGDATPVFSSGQAGIYRSGPYHNAPFSKEPGSDLIEVILPPAGPAGRGSLAEGEAAFITVTSKVPETAQTFIEFLVSESGQRLGMAEGMDSSPIVRLSVNKNVDTLAVRGDEGWATFAQQFAEAGQYFPRVPNWKPIRQVTADGFNRILADCSSDIGAALAAIDEAVNAELDRQDVLIK</sequence>
<evidence type="ECO:0000313" key="9">
    <source>
        <dbReference type="EMBL" id="MDD7973517.1"/>
    </source>
</evidence>
<comment type="caution">
    <text evidence="9">The sequence shown here is derived from an EMBL/GenBank/DDBJ whole genome shotgun (WGS) entry which is preliminary data.</text>
</comment>
<evidence type="ECO:0000256" key="1">
    <source>
        <dbReference type="ARBA" id="ARBA00004418"/>
    </source>
</evidence>
<keyword evidence="10" id="KW-1185">Reference proteome</keyword>
<feature type="chain" id="PRO_5045564953" evidence="8">
    <location>
        <begin position="24"/>
        <end position="428"/>
    </location>
</feature>
<dbReference type="Gene3D" id="3.40.190.10">
    <property type="entry name" value="Periplasmic binding protein-like II"/>
    <property type="match status" value="1"/>
</dbReference>
<evidence type="ECO:0000256" key="6">
    <source>
        <dbReference type="ARBA" id="ARBA00023139"/>
    </source>
</evidence>
<dbReference type="EMBL" id="JAQZSM010000037">
    <property type="protein sequence ID" value="MDD7973517.1"/>
    <property type="molecule type" value="Genomic_DNA"/>
</dbReference>
<keyword evidence="6" id="KW-0564">Palmitate</keyword>
<proteinExistence type="inferred from homology"/>
<evidence type="ECO:0000256" key="3">
    <source>
        <dbReference type="ARBA" id="ARBA00022475"/>
    </source>
</evidence>
<feature type="signal peptide" evidence="8">
    <location>
        <begin position="1"/>
        <end position="23"/>
    </location>
</feature>
<evidence type="ECO:0000313" key="10">
    <source>
        <dbReference type="Proteomes" id="UP001431784"/>
    </source>
</evidence>
<protein>
    <submittedName>
        <fullName evidence="9">Sugar ABC transporter substrate-binding protein</fullName>
    </submittedName>
</protein>
<keyword evidence="5" id="KW-0472">Membrane</keyword>
<evidence type="ECO:0000256" key="2">
    <source>
        <dbReference type="ARBA" id="ARBA00008520"/>
    </source>
</evidence>
<comment type="subcellular location">
    <subcellularLocation>
        <location evidence="1">Periplasm</location>
    </subcellularLocation>
</comment>
<reference evidence="9" key="1">
    <citation type="submission" date="2023-02" db="EMBL/GenBank/DDBJ databases">
        <title>Description of Roseinatronobacter alkalisoli sp. nov., an alkaliphilic bacerium isolated from soda soil.</title>
        <authorList>
            <person name="Wei W."/>
        </authorList>
    </citation>
    <scope>NUCLEOTIDE SEQUENCE</scope>
    <source>
        <strain evidence="9">HJB301</strain>
    </source>
</reference>
<evidence type="ECO:0000256" key="5">
    <source>
        <dbReference type="ARBA" id="ARBA00023136"/>
    </source>
</evidence>
<dbReference type="RefSeq" id="WP_274354185.1">
    <property type="nucleotide sequence ID" value="NZ_JAQZSM010000037.1"/>
</dbReference>
<keyword evidence="4 8" id="KW-0732">Signal</keyword>
<dbReference type="Proteomes" id="UP001431784">
    <property type="component" value="Unassembled WGS sequence"/>
</dbReference>
<dbReference type="Pfam" id="PF01547">
    <property type="entry name" value="SBP_bac_1"/>
    <property type="match status" value="1"/>
</dbReference>
<evidence type="ECO:0000256" key="4">
    <source>
        <dbReference type="ARBA" id="ARBA00022729"/>
    </source>
</evidence>
<evidence type="ECO:0000256" key="7">
    <source>
        <dbReference type="ARBA" id="ARBA00023288"/>
    </source>
</evidence>
<comment type="similarity">
    <text evidence="2">Belongs to the bacterial solute-binding protein 1 family.</text>
</comment>
<keyword evidence="3" id="KW-1003">Cell membrane</keyword>
<dbReference type="CDD" id="cd13585">
    <property type="entry name" value="PBP2_TMBP_like"/>
    <property type="match status" value="1"/>
</dbReference>
<organism evidence="9 10">
    <name type="scientific">Roseinatronobacter alkalisoli</name>
    <dbReference type="NCBI Taxonomy" id="3028235"/>
    <lineage>
        <taxon>Bacteria</taxon>
        <taxon>Pseudomonadati</taxon>
        <taxon>Pseudomonadota</taxon>
        <taxon>Alphaproteobacteria</taxon>
        <taxon>Rhodobacterales</taxon>
        <taxon>Paracoccaceae</taxon>
        <taxon>Roseinatronobacter</taxon>
    </lineage>
</organism>
<evidence type="ECO:0000256" key="8">
    <source>
        <dbReference type="SAM" id="SignalP"/>
    </source>
</evidence>
<dbReference type="InterPro" id="IPR006059">
    <property type="entry name" value="SBP"/>
</dbReference>
<keyword evidence="7" id="KW-0449">Lipoprotein</keyword>
<accession>A0ABT5TH69</accession>
<dbReference type="InterPro" id="IPR050490">
    <property type="entry name" value="Bact_solute-bd_prot1"/>
</dbReference>
<gene>
    <name evidence="9" type="ORF">PUT78_20870</name>
</gene>
<name>A0ABT5TH69_9RHOB</name>
<dbReference type="PANTHER" id="PTHR43649:SF33">
    <property type="entry name" value="POLYGALACTURONAN_RHAMNOGALACTURONAN-BINDING PROTEIN YTCQ"/>
    <property type="match status" value="1"/>
</dbReference>
<dbReference type="SUPFAM" id="SSF53850">
    <property type="entry name" value="Periplasmic binding protein-like II"/>
    <property type="match status" value="1"/>
</dbReference>
<dbReference type="PANTHER" id="PTHR43649">
    <property type="entry name" value="ARABINOSE-BINDING PROTEIN-RELATED"/>
    <property type="match status" value="1"/>
</dbReference>